<accession>A0A6J6N6S7</accession>
<name>A0A6J6N6S7_9ZZZZ</name>
<gene>
    <name evidence="1" type="ORF">UFOPK2366_00295</name>
</gene>
<protein>
    <submittedName>
        <fullName evidence="1">Unannotated protein</fullName>
    </submittedName>
</protein>
<proteinExistence type="predicted"/>
<dbReference type="Gene3D" id="3.30.70.1060">
    <property type="entry name" value="Dimeric alpha+beta barrel"/>
    <property type="match status" value="1"/>
</dbReference>
<reference evidence="1" key="1">
    <citation type="submission" date="2020-05" db="EMBL/GenBank/DDBJ databases">
        <authorList>
            <person name="Chiriac C."/>
            <person name="Salcher M."/>
            <person name="Ghai R."/>
            <person name="Kavagutti S V."/>
        </authorList>
    </citation>
    <scope>NUCLEOTIDE SEQUENCE</scope>
</reference>
<organism evidence="1">
    <name type="scientific">freshwater metagenome</name>
    <dbReference type="NCBI Taxonomy" id="449393"/>
    <lineage>
        <taxon>unclassified sequences</taxon>
        <taxon>metagenomes</taxon>
        <taxon>ecological metagenomes</taxon>
    </lineage>
</organism>
<sequence length="78" mass="8127">MSEVFAVVAEEQAQVAALEAEGRVGSIHLSLARGTVFIEVFAGDAADARSTVETLPMSKWWDIDVFPLAAPVVPGGAA</sequence>
<dbReference type="AlphaFoldDB" id="A0A6J6N6S7"/>
<evidence type="ECO:0000313" key="1">
    <source>
        <dbReference type="EMBL" id="CAB4682351.1"/>
    </source>
</evidence>
<dbReference type="EMBL" id="CAEZXM010000035">
    <property type="protein sequence ID" value="CAB4682351.1"/>
    <property type="molecule type" value="Genomic_DNA"/>
</dbReference>